<keyword evidence="2" id="KW-1185">Reference proteome</keyword>
<gene>
    <name evidence="1" type="ORF">IFO71_05545</name>
</gene>
<comment type="caution">
    <text evidence="1">The sequence shown here is derived from an EMBL/GenBank/DDBJ whole genome shotgun (WGS) entry which is preliminary data.</text>
</comment>
<protein>
    <submittedName>
        <fullName evidence="1">Uncharacterized protein</fullName>
    </submittedName>
</protein>
<dbReference type="RefSeq" id="WP_192028545.1">
    <property type="nucleotide sequence ID" value="NZ_JACYTR010000007.1"/>
</dbReference>
<organism evidence="1 2">
    <name type="scientific">Pseudomarimonas arenosa</name>
    <dbReference type="NCBI Taxonomy" id="2774145"/>
    <lineage>
        <taxon>Bacteria</taxon>
        <taxon>Pseudomonadati</taxon>
        <taxon>Pseudomonadota</taxon>
        <taxon>Gammaproteobacteria</taxon>
        <taxon>Lysobacterales</taxon>
        <taxon>Lysobacteraceae</taxon>
        <taxon>Pseudomarimonas</taxon>
    </lineage>
</organism>
<dbReference type="Proteomes" id="UP000613768">
    <property type="component" value="Unassembled WGS sequence"/>
</dbReference>
<proteinExistence type="predicted"/>
<dbReference type="EMBL" id="JACYTR010000007">
    <property type="protein sequence ID" value="MBD8525202.1"/>
    <property type="molecule type" value="Genomic_DNA"/>
</dbReference>
<name>A0AAW3ZKI1_9GAMM</name>
<reference evidence="1 2" key="1">
    <citation type="submission" date="2020-09" db="EMBL/GenBank/DDBJ databases">
        <title>Pseudoxanthomonas sp. CAU 1598 isolated from sand of Yaerae Beach.</title>
        <authorList>
            <person name="Kim W."/>
        </authorList>
    </citation>
    <scope>NUCLEOTIDE SEQUENCE [LARGE SCALE GENOMIC DNA]</scope>
    <source>
        <strain evidence="1 2">CAU 1598</strain>
    </source>
</reference>
<dbReference type="AlphaFoldDB" id="A0AAW3ZKI1"/>
<evidence type="ECO:0000313" key="1">
    <source>
        <dbReference type="EMBL" id="MBD8525202.1"/>
    </source>
</evidence>
<sequence length="161" mass="18342">MDSFRHGSAAALWQELIREGEEKRHLALGEDLQAYLVFALMRHLGDAEISARIMALEWLRAHERPISPSYLRDVGDRCLLIAGWFPRLASRRHVNRDYYIDLGRGAYASAAERSPRCERSLFAQLAEAFRSLVDVLSAVRQPELARIPLNAESLPRRAGHH</sequence>
<evidence type="ECO:0000313" key="2">
    <source>
        <dbReference type="Proteomes" id="UP000613768"/>
    </source>
</evidence>
<accession>A0AAW3ZKI1</accession>